<evidence type="ECO:0000313" key="4">
    <source>
        <dbReference type="Proteomes" id="UP000502117"/>
    </source>
</evidence>
<keyword evidence="3" id="KW-1185">Reference proteome</keyword>
<evidence type="ECO:0008006" key="5">
    <source>
        <dbReference type="Google" id="ProtNLM"/>
    </source>
</evidence>
<reference evidence="2 4" key="2">
    <citation type="submission" date="2019-11" db="EMBL/GenBank/DDBJ databases">
        <title>Complete Genome Sequence of Shewanella chilikensis Strain DC57, Isolated from Corroded Seal Rings at a floating production facility in Australia.</title>
        <authorList>
            <person name="Salgar-Chaparro S.J."/>
            <person name="Castillo-Villamizar G.A."/>
            <person name="Poehlein A."/>
            <person name="Daniel R."/>
            <person name="Machuca L."/>
        </authorList>
    </citation>
    <scope>NUCLEOTIDE SEQUENCE [LARGE SCALE GENOMIC DNA]</scope>
    <source>
        <strain evidence="2 4">DC57</strain>
    </source>
</reference>
<dbReference type="AlphaFoldDB" id="A0A6G7LSS4"/>
<evidence type="ECO:0000313" key="3">
    <source>
        <dbReference type="Proteomes" id="UP000247584"/>
    </source>
</evidence>
<dbReference type="EMBL" id="CP045857">
    <property type="protein sequence ID" value="QIJ04873.1"/>
    <property type="molecule type" value="Genomic_DNA"/>
</dbReference>
<evidence type="ECO:0000313" key="1">
    <source>
        <dbReference type="EMBL" id="PYE61097.1"/>
    </source>
</evidence>
<dbReference type="KEGG" id="schk:GII14_12435"/>
<protein>
    <recommendedName>
        <fullName evidence="5">LITAF domain-containing protein</fullName>
    </recommendedName>
</protein>
<gene>
    <name evidence="1" type="ORF">C8J23_101138</name>
    <name evidence="2" type="ORF">GII14_12435</name>
</gene>
<proteinExistence type="predicted"/>
<sequence>MRFERIIKHYNACQCPTCSYQSANGRIAEACIDFGFIANWLTVPLGFGTMILLGLQPLPIRMSCPVCGNTFFASGFRH</sequence>
<evidence type="ECO:0000313" key="2">
    <source>
        <dbReference type="EMBL" id="QIJ04873.1"/>
    </source>
</evidence>
<dbReference type="Proteomes" id="UP000247584">
    <property type="component" value="Unassembled WGS sequence"/>
</dbReference>
<dbReference type="EMBL" id="QJSY01000001">
    <property type="protein sequence ID" value="PYE61097.1"/>
    <property type="molecule type" value="Genomic_DNA"/>
</dbReference>
<organism evidence="2 4">
    <name type="scientific">Shewanella chilikensis</name>
    <dbReference type="NCBI Taxonomy" id="558541"/>
    <lineage>
        <taxon>Bacteria</taxon>
        <taxon>Pseudomonadati</taxon>
        <taxon>Pseudomonadota</taxon>
        <taxon>Gammaproteobacteria</taxon>
        <taxon>Alteromonadales</taxon>
        <taxon>Shewanellaceae</taxon>
        <taxon>Shewanella</taxon>
    </lineage>
</organism>
<accession>A0A6G7LSS4</accession>
<reference evidence="1 3" key="1">
    <citation type="submission" date="2018-06" db="EMBL/GenBank/DDBJ databases">
        <title>Genomic Encyclopedia of Type Strains, Phase III (KMG-III): the genomes of soil and plant-associated and newly described type strains.</title>
        <authorList>
            <person name="Whitman W."/>
        </authorList>
    </citation>
    <scope>NUCLEOTIDE SEQUENCE [LARGE SCALE GENOMIC DNA]</scope>
    <source>
        <strain evidence="1 3">JC5</strain>
    </source>
</reference>
<dbReference type="RefSeq" id="WP_165565153.1">
    <property type="nucleotide sequence ID" value="NZ_CP045857.1"/>
</dbReference>
<name>A0A6G7LSS4_9GAMM</name>
<dbReference type="Proteomes" id="UP000502117">
    <property type="component" value="Chromosome"/>
</dbReference>